<protein>
    <submittedName>
        <fullName evidence="2">Type-F conjugative transfer system pilin assembly protein TrbC</fullName>
    </submittedName>
</protein>
<keyword evidence="1" id="KW-0732">Signal</keyword>
<name>G6EK26_9SPHN</name>
<dbReference type="PATRIC" id="fig|1088721.3.peg.4615"/>
<proteinExistence type="predicted"/>
<dbReference type="NCBIfam" id="TIGR02742">
    <property type="entry name" value="TrbC_Ftype"/>
    <property type="match status" value="1"/>
</dbReference>
<feature type="signal peptide" evidence="1">
    <location>
        <begin position="1"/>
        <end position="23"/>
    </location>
</feature>
<reference evidence="2 3" key="1">
    <citation type="journal article" date="2012" name="J. Bacteriol.">
        <title>Genome sequence of benzo(a)pyrene-degrading bacterium Novosphingobium pentaromativorans US6-1.</title>
        <authorList>
            <person name="Luo Y.R."/>
            <person name="Kang S.G."/>
            <person name="Kim S.J."/>
            <person name="Kim M.R."/>
            <person name="Li N."/>
            <person name="Lee J.H."/>
            <person name="Kwon K.K."/>
        </authorList>
    </citation>
    <scope>NUCLEOTIDE SEQUENCE [LARGE SCALE GENOMIC DNA]</scope>
    <source>
        <strain evidence="2 3">US6-1</strain>
    </source>
</reference>
<evidence type="ECO:0000256" key="1">
    <source>
        <dbReference type="SAM" id="SignalP"/>
    </source>
</evidence>
<dbReference type="eggNOG" id="ENOG502Z7YC">
    <property type="taxonomic scope" value="Bacteria"/>
</dbReference>
<dbReference type="Pfam" id="PF09673">
    <property type="entry name" value="TrbC_Ftype"/>
    <property type="match status" value="1"/>
</dbReference>
<comment type="caution">
    <text evidence="2">The sequence shown here is derived from an EMBL/GenBank/DDBJ whole genome shotgun (WGS) entry which is preliminary data.</text>
</comment>
<dbReference type="InterPro" id="IPR019106">
    <property type="entry name" value="T4SS_TrbC"/>
</dbReference>
<sequence>MMRRYLLVTATIIAVASVSALLAQTVDGIDIQAIKQRSADLQADAEAFVNQVKDRGSSFREDATSVHEGGTANMRQVSKTELPKGPAGPIDFDEIVQGASSNLEAGKGEAPQFIVFASLSMPPQSLKKLITDTARAGGVVVFRGFPNNSMKQFASRLGKIVDRQDDFANVGIDPRLFRAFDVQAVPTYVAVSSDFNLCAGFSCRTVVPPYDRIVGNVTVEYALDSFVEGNGPGARVAAIGLANLRKALP</sequence>
<evidence type="ECO:0000313" key="3">
    <source>
        <dbReference type="Proteomes" id="UP000004030"/>
    </source>
</evidence>
<feature type="chain" id="PRO_5003488166" evidence="1">
    <location>
        <begin position="24"/>
        <end position="249"/>
    </location>
</feature>
<keyword evidence="3" id="KW-1185">Reference proteome</keyword>
<accession>G6EK26</accession>
<dbReference type="AlphaFoldDB" id="G6EK26"/>
<organism evidence="2 3">
    <name type="scientific">Novosphingobium pentaromativorans US6-1</name>
    <dbReference type="NCBI Taxonomy" id="1088721"/>
    <lineage>
        <taxon>Bacteria</taxon>
        <taxon>Pseudomonadati</taxon>
        <taxon>Pseudomonadota</taxon>
        <taxon>Alphaproteobacteria</taxon>
        <taxon>Sphingomonadales</taxon>
        <taxon>Sphingomonadaceae</taxon>
        <taxon>Novosphingobium</taxon>
    </lineage>
</organism>
<gene>
    <name evidence="2" type="ORF">NSU_4697</name>
</gene>
<dbReference type="Proteomes" id="UP000004030">
    <property type="component" value="Unassembled WGS sequence"/>
</dbReference>
<evidence type="ECO:0000313" key="2">
    <source>
        <dbReference type="EMBL" id="EHJ58365.1"/>
    </source>
</evidence>
<dbReference type="InterPro" id="IPR014113">
    <property type="entry name" value="T4SS_TrbC_subgr"/>
</dbReference>
<dbReference type="EMBL" id="AGFM01000085">
    <property type="protein sequence ID" value="EHJ58365.1"/>
    <property type="molecule type" value="Genomic_DNA"/>
</dbReference>